<feature type="compositionally biased region" description="Gly residues" evidence="6">
    <location>
        <begin position="419"/>
        <end position="429"/>
    </location>
</feature>
<proteinExistence type="inferred from homology"/>
<evidence type="ECO:0000256" key="2">
    <source>
        <dbReference type="ARBA" id="ARBA00022980"/>
    </source>
</evidence>
<organism evidence="7 8">
    <name type="scientific">Anas platyrhynchos platyrhynchos</name>
    <name type="common">Northern mallard</name>
    <dbReference type="NCBI Taxonomy" id="8840"/>
    <lineage>
        <taxon>Eukaryota</taxon>
        <taxon>Metazoa</taxon>
        <taxon>Chordata</taxon>
        <taxon>Craniata</taxon>
        <taxon>Vertebrata</taxon>
        <taxon>Euteleostomi</taxon>
        <taxon>Archelosauria</taxon>
        <taxon>Archosauria</taxon>
        <taxon>Dinosauria</taxon>
        <taxon>Saurischia</taxon>
        <taxon>Theropoda</taxon>
        <taxon>Coelurosauria</taxon>
        <taxon>Aves</taxon>
        <taxon>Neognathae</taxon>
        <taxon>Galloanserae</taxon>
        <taxon>Anseriformes</taxon>
        <taxon>Anatidae</taxon>
        <taxon>Anatinae</taxon>
        <taxon>Anas</taxon>
    </lineage>
</organism>
<feature type="compositionally biased region" description="Acidic residues" evidence="6">
    <location>
        <begin position="299"/>
        <end position="314"/>
    </location>
</feature>
<dbReference type="GO" id="GO:0005762">
    <property type="term" value="C:mitochondrial large ribosomal subunit"/>
    <property type="evidence" value="ECO:0007669"/>
    <property type="project" value="TreeGrafter"/>
</dbReference>
<dbReference type="InterPro" id="IPR000114">
    <property type="entry name" value="Ribosomal_uL16_bact-type"/>
</dbReference>
<feature type="compositionally biased region" description="Low complexity" evidence="6">
    <location>
        <begin position="357"/>
        <end position="366"/>
    </location>
</feature>
<dbReference type="InterPro" id="IPR036920">
    <property type="entry name" value="Ribosomal_uL16_sf"/>
</dbReference>
<name>A0A493TX41_ANAPP</name>
<dbReference type="Pfam" id="PF00252">
    <property type="entry name" value="Ribosomal_L16"/>
    <property type="match status" value="1"/>
</dbReference>
<dbReference type="GO" id="GO:0032543">
    <property type="term" value="P:mitochondrial translation"/>
    <property type="evidence" value="ECO:0007669"/>
    <property type="project" value="TreeGrafter"/>
</dbReference>
<feature type="region of interest" description="Disordered" evidence="6">
    <location>
        <begin position="196"/>
        <end position="230"/>
    </location>
</feature>
<dbReference type="GO" id="GO:0019843">
    <property type="term" value="F:rRNA binding"/>
    <property type="evidence" value="ECO:0007669"/>
    <property type="project" value="InterPro"/>
</dbReference>
<feature type="region of interest" description="Disordered" evidence="6">
    <location>
        <begin position="256"/>
        <end position="471"/>
    </location>
</feature>
<dbReference type="InterPro" id="IPR047873">
    <property type="entry name" value="Ribosomal_uL16"/>
</dbReference>
<protein>
    <recommendedName>
        <fullName evidence="4">Large ribosomal subunit protein uL16m</fullName>
    </recommendedName>
    <alternativeName>
        <fullName evidence="5">39S ribosomal protein L16, mitochondrial</fullName>
    </alternativeName>
</protein>
<dbReference type="Proteomes" id="UP000016666">
    <property type="component" value="Unassembled WGS sequence"/>
</dbReference>
<feature type="region of interest" description="Disordered" evidence="6">
    <location>
        <begin position="58"/>
        <end position="108"/>
    </location>
</feature>
<feature type="compositionally biased region" description="Gly residues" evidence="6">
    <location>
        <begin position="323"/>
        <end position="348"/>
    </location>
</feature>
<dbReference type="AlphaFoldDB" id="A0A493TX41"/>
<dbReference type="GO" id="GO:0003735">
    <property type="term" value="F:structural constituent of ribosome"/>
    <property type="evidence" value="ECO:0007669"/>
    <property type="project" value="InterPro"/>
</dbReference>
<dbReference type="PANTHER" id="PTHR12220:SF13">
    <property type="entry name" value="LARGE RIBOSOMAL SUBUNIT PROTEIN UL16M"/>
    <property type="match status" value="1"/>
</dbReference>
<keyword evidence="8" id="KW-1185">Reference proteome</keyword>
<reference evidence="7" key="3">
    <citation type="submission" date="2025-09" db="UniProtKB">
        <authorList>
            <consortium name="Ensembl"/>
        </authorList>
    </citation>
    <scope>IDENTIFICATION</scope>
</reference>
<dbReference type="CDD" id="cd01433">
    <property type="entry name" value="Ribosomal_L16_L10e"/>
    <property type="match status" value="1"/>
</dbReference>
<evidence type="ECO:0000313" key="8">
    <source>
        <dbReference type="Proteomes" id="UP000016666"/>
    </source>
</evidence>
<evidence type="ECO:0000256" key="5">
    <source>
        <dbReference type="ARBA" id="ARBA00035440"/>
    </source>
</evidence>
<feature type="compositionally biased region" description="Pro residues" evidence="6">
    <location>
        <begin position="444"/>
        <end position="462"/>
    </location>
</feature>
<comment type="similarity">
    <text evidence="1">Belongs to the universal ribosomal protein uL16 family.</text>
</comment>
<dbReference type="Ensembl" id="ENSAPLT00000034133.1">
    <property type="protein sequence ID" value="ENSAPLP00000030457.1"/>
    <property type="gene ID" value="ENSAPLG00000026945.1"/>
</dbReference>
<reference evidence="8" key="1">
    <citation type="submission" date="2017-10" db="EMBL/GenBank/DDBJ databases">
        <title>A new Pekin duck reference genome.</title>
        <authorList>
            <person name="Hou Z.-C."/>
            <person name="Zhou Z.-K."/>
            <person name="Zhu F."/>
            <person name="Hou S.-S."/>
        </authorList>
    </citation>
    <scope>NUCLEOTIDE SEQUENCE [LARGE SCALE GENOMIC DNA]</scope>
</reference>
<evidence type="ECO:0000256" key="6">
    <source>
        <dbReference type="SAM" id="MobiDB-lite"/>
    </source>
</evidence>
<evidence type="ECO:0000256" key="4">
    <source>
        <dbReference type="ARBA" id="ARBA00035302"/>
    </source>
</evidence>
<dbReference type="PANTHER" id="PTHR12220">
    <property type="entry name" value="50S/60S RIBOSOMAL PROTEIN L16"/>
    <property type="match status" value="1"/>
</dbReference>
<accession>A0A493TX41</accession>
<dbReference type="Gene3D" id="3.90.1170.10">
    <property type="entry name" value="Ribosomal protein L10e/L16"/>
    <property type="match status" value="1"/>
</dbReference>
<keyword evidence="3" id="KW-0687">Ribonucleoprotein</keyword>
<sequence>MIRLTIGRCMDPKTMFAIWRVPAPRKAVTKKSLGHRMGGGKGPIDHYVTAVKSGRLVVEPPQPAGDAAGGGGEEAQQPEPLDLRARGGRQHAGHAQVPQPPRPGAEGALLGQALPEAQGVGSGNKTFFENVRRLLQLLEAHMWGWGTGRWLTCDPRQHPGAGRGRCLYSEGGARCGCGTSEEWRRGGMAAGELQARGEESTASSCRRAGLSPAAGGSGSRAGDLHSSGLRRDGVRGAWQAGPRAGAAGRIIRAGGGSHLLGGREQGRWLPPSQHCVPTRGGLPPPLSPAGSVRGLSGEDAPDAGGQDDGEDDAADHDHDLLLHGGGKKGLSGTGRGARGREGGPGARRGGGRRGRRSVSPSWPRSGTSRPSWCRPRRAPRSPRTGPCCSRCGRSWLPAGRGGSRKKEGGKHSAAPRMAGGTGCAPGGNRGAAPSPGTRAGVPARPRPVPRPTHVPGAPPAPPCRAWFSTSM</sequence>
<dbReference type="OMA" id="CAGRAQQ"/>
<reference evidence="7" key="2">
    <citation type="submission" date="2025-08" db="UniProtKB">
        <authorList>
            <consortium name="Ensembl"/>
        </authorList>
    </citation>
    <scope>IDENTIFICATION</scope>
</reference>
<evidence type="ECO:0000256" key="3">
    <source>
        <dbReference type="ARBA" id="ARBA00023274"/>
    </source>
</evidence>
<dbReference type="SUPFAM" id="SSF54686">
    <property type="entry name" value="Ribosomal protein L16p/L10e"/>
    <property type="match status" value="1"/>
</dbReference>
<dbReference type="InterPro" id="IPR016180">
    <property type="entry name" value="Ribosomal_uL16_dom"/>
</dbReference>
<evidence type="ECO:0000256" key="1">
    <source>
        <dbReference type="ARBA" id="ARBA00008931"/>
    </source>
</evidence>
<dbReference type="STRING" id="8840.ENSAPLP00000030457"/>
<evidence type="ECO:0000313" key="7">
    <source>
        <dbReference type="Ensembl" id="ENSAPLP00000030457.1"/>
    </source>
</evidence>
<keyword evidence="2" id="KW-0689">Ribosomal protein</keyword>